<name>A0A653DBW3_CALMS</name>
<dbReference type="GO" id="GO:0005737">
    <property type="term" value="C:cytoplasm"/>
    <property type="evidence" value="ECO:0007669"/>
    <property type="project" value="InterPro"/>
</dbReference>
<keyword evidence="3" id="KW-1185">Reference proteome</keyword>
<gene>
    <name evidence="2" type="ORF">CALMAC_LOCUS16092</name>
</gene>
<evidence type="ECO:0008006" key="4">
    <source>
        <dbReference type="Google" id="ProtNLM"/>
    </source>
</evidence>
<reference evidence="2 3" key="1">
    <citation type="submission" date="2019-01" db="EMBL/GenBank/DDBJ databases">
        <authorList>
            <person name="Sayadi A."/>
        </authorList>
    </citation>
    <scope>NUCLEOTIDE SEQUENCE [LARGE SCALE GENOMIC DNA]</scope>
</reference>
<evidence type="ECO:0000313" key="2">
    <source>
        <dbReference type="EMBL" id="VEN57478.1"/>
    </source>
</evidence>
<evidence type="ECO:0000313" key="3">
    <source>
        <dbReference type="Proteomes" id="UP000410492"/>
    </source>
</evidence>
<organism evidence="2 3">
    <name type="scientific">Callosobruchus maculatus</name>
    <name type="common">Southern cowpea weevil</name>
    <name type="synonym">Pulse bruchid</name>
    <dbReference type="NCBI Taxonomy" id="64391"/>
    <lineage>
        <taxon>Eukaryota</taxon>
        <taxon>Metazoa</taxon>
        <taxon>Ecdysozoa</taxon>
        <taxon>Arthropoda</taxon>
        <taxon>Hexapoda</taxon>
        <taxon>Insecta</taxon>
        <taxon>Pterygota</taxon>
        <taxon>Neoptera</taxon>
        <taxon>Endopterygota</taxon>
        <taxon>Coleoptera</taxon>
        <taxon>Polyphaga</taxon>
        <taxon>Cucujiformia</taxon>
        <taxon>Chrysomeloidea</taxon>
        <taxon>Chrysomelidae</taxon>
        <taxon>Bruchinae</taxon>
        <taxon>Bruchini</taxon>
        <taxon>Callosobruchus</taxon>
    </lineage>
</organism>
<dbReference type="EMBL" id="CAACVG010011167">
    <property type="protein sequence ID" value="VEN57478.1"/>
    <property type="molecule type" value="Genomic_DNA"/>
</dbReference>
<dbReference type="InterPro" id="IPR007531">
    <property type="entry name" value="Dysbindin"/>
</dbReference>
<protein>
    <recommendedName>
        <fullName evidence="4">Dysbindin</fullName>
    </recommendedName>
</protein>
<sequence length="228" mass="26487">MVFGNYTPLFHIPEENHDKDPINVHCGGEILHHFQEQWENIHQLNEENAKKANMLADDIQKLASKIDSSKKNIILITNMISKLSSDISDGLECVKRLYSTTETIESKLIDLENLIDEVEFKKLKEQHCFHLEQYEKKKKDAFETTKCALQENHQKKVADYEASKKLLMEERQKVFQDAFKLDLELYKTSGTMPDHKQISPNGALLEEIQLDVDQNELSKFFDDTNEST</sequence>
<accession>A0A653DBW3</accession>
<dbReference type="PANTHER" id="PTHR16294">
    <property type="entry name" value="DYSTROBREVIN BINDING PROTEIN 1 DYSBINDIN"/>
    <property type="match status" value="1"/>
</dbReference>
<proteinExistence type="inferred from homology"/>
<comment type="similarity">
    <text evidence="1">Belongs to the dysbindin family.</text>
</comment>
<dbReference type="AlphaFoldDB" id="A0A653DBW3"/>
<dbReference type="OrthoDB" id="2445127at2759"/>
<dbReference type="Proteomes" id="UP000410492">
    <property type="component" value="Unassembled WGS sequence"/>
</dbReference>
<dbReference type="PANTHER" id="PTHR16294:SF6">
    <property type="entry name" value="DYNAMIN N-TERMINAL DOMAIN-CONTAINING PROTEIN"/>
    <property type="match status" value="1"/>
</dbReference>
<evidence type="ECO:0000256" key="1">
    <source>
        <dbReference type="ARBA" id="ARBA00008686"/>
    </source>
</evidence>